<gene>
    <name evidence="1" type="ORF">FC90_GL001418</name>
</gene>
<comment type="caution">
    <text evidence="1">The sequence shown here is derived from an EMBL/GenBank/DDBJ whole genome shotgun (WGS) entry which is preliminary data.</text>
</comment>
<sequence>MSSIVEPVKDEFSRPDENPVMKRFTRLGVKSDLGYSYLQEFNPDNKYNETRWA</sequence>
<accession>A0AA89I1T1</accession>
<dbReference type="AlphaFoldDB" id="A0AA89I1T1"/>
<evidence type="ECO:0000313" key="2">
    <source>
        <dbReference type="Proteomes" id="UP000050823"/>
    </source>
</evidence>
<dbReference type="EMBL" id="AYZB01000049">
    <property type="protein sequence ID" value="KRM21471.1"/>
    <property type="molecule type" value="Genomic_DNA"/>
</dbReference>
<organism evidence="1 2">
    <name type="scientific">Latilactobacillus graminis DSM 20719</name>
    <dbReference type="NCBI Taxonomy" id="1423752"/>
    <lineage>
        <taxon>Bacteria</taxon>
        <taxon>Bacillati</taxon>
        <taxon>Bacillota</taxon>
        <taxon>Bacilli</taxon>
        <taxon>Lactobacillales</taxon>
        <taxon>Lactobacillaceae</taxon>
        <taxon>Latilactobacillus</taxon>
    </lineage>
</organism>
<proteinExistence type="predicted"/>
<dbReference type="Proteomes" id="UP000050823">
    <property type="component" value="Unassembled WGS sequence"/>
</dbReference>
<reference evidence="1 2" key="1">
    <citation type="journal article" date="2015" name="Genome Announc.">
        <title>Expanding the biotechnology potential of lactobacilli through comparative genomics of 213 strains and associated genera.</title>
        <authorList>
            <person name="Sun Z."/>
            <person name="Harris H.M."/>
            <person name="McCann A."/>
            <person name="Guo C."/>
            <person name="Argimon S."/>
            <person name="Zhang W."/>
            <person name="Yang X."/>
            <person name="Jeffery I.B."/>
            <person name="Cooney J.C."/>
            <person name="Kagawa T.F."/>
            <person name="Liu W."/>
            <person name="Song Y."/>
            <person name="Salvetti E."/>
            <person name="Wrobel A."/>
            <person name="Rasinkangas P."/>
            <person name="Parkhill J."/>
            <person name="Rea M.C."/>
            <person name="O'Sullivan O."/>
            <person name="Ritari J."/>
            <person name="Douillard F.P."/>
            <person name="Paul Ross R."/>
            <person name="Yang R."/>
            <person name="Briner A.E."/>
            <person name="Felis G.E."/>
            <person name="de Vos W.M."/>
            <person name="Barrangou R."/>
            <person name="Klaenhammer T.R."/>
            <person name="Caufield P.W."/>
            <person name="Cui Y."/>
            <person name="Zhang H."/>
            <person name="O'Toole P.W."/>
        </authorList>
    </citation>
    <scope>NUCLEOTIDE SEQUENCE [LARGE SCALE GENOMIC DNA]</scope>
    <source>
        <strain evidence="1 2">DSM 20719</strain>
    </source>
</reference>
<evidence type="ECO:0000313" key="1">
    <source>
        <dbReference type="EMBL" id="KRM21471.1"/>
    </source>
</evidence>
<name>A0AA89I1T1_9LACO</name>
<protein>
    <submittedName>
        <fullName evidence="1">Uncharacterized protein</fullName>
    </submittedName>
</protein>